<reference evidence="1 2" key="1">
    <citation type="submission" date="2020-08" db="EMBL/GenBank/DDBJ databases">
        <title>Sphingobacterium sp. DN00404 isolated from aquaculture water.</title>
        <authorList>
            <person name="Zhang M."/>
        </authorList>
    </citation>
    <scope>NUCLEOTIDE SEQUENCE [LARGE SCALE GENOMIC DNA]</scope>
    <source>
        <strain evidence="1 2">KCTC 32294</strain>
    </source>
</reference>
<evidence type="ECO:0008006" key="3">
    <source>
        <dbReference type="Google" id="ProtNLM"/>
    </source>
</evidence>
<proteinExistence type="predicted"/>
<dbReference type="RefSeq" id="WP_190307670.1">
    <property type="nucleotide sequence ID" value="NZ_JACNYK010000001.1"/>
</dbReference>
<name>A0ABR7XZQ0_9SPHI</name>
<evidence type="ECO:0000313" key="2">
    <source>
        <dbReference type="Proteomes" id="UP000606494"/>
    </source>
</evidence>
<evidence type="ECO:0000313" key="1">
    <source>
        <dbReference type="EMBL" id="MBD1424535.1"/>
    </source>
</evidence>
<accession>A0ABR7XZQ0</accession>
<protein>
    <recommendedName>
        <fullName evidence="3">F5/8 type C domain-containing protein</fullName>
    </recommendedName>
</protein>
<gene>
    <name evidence="1" type="ORF">H8B17_02990</name>
</gene>
<dbReference type="EMBL" id="JACNYK010000001">
    <property type="protein sequence ID" value="MBD1424535.1"/>
    <property type="molecule type" value="Genomic_DNA"/>
</dbReference>
<keyword evidence="2" id="KW-1185">Reference proteome</keyword>
<sequence>MMRRPIHSGWYSFFIFFIMFNVSSCKKNTEEQNDAQESYTVGFKFQEFEQDASPLGAKRAASSKRYAVVNTTTENMYEGHIYYWSFNTETLMPDIYPSTHWRITYNGGQIPDEYGIGWAYEDHTAGRALSLKGLKELIFKMPLTNVLALHELAFDVSSSGTGPKSFSLSFSQNGDDYTALQENNQFTNTNTPQAKNTFTFALAEQSLDFSRDLYIKLTPKAGNRGSAGDYNEVTGIMRVDNFRLSGIAERVADANVRRIHYHIFDAITKNVILSGADHFREGALSDFALTLPGGDYIASFVTNVSNAELDIPEIGGASDYFVANTFSNSKAEIFGVLDTFTVQGDMQKDIALNRYYSEIRFAFTDPGDLSGVAKLIVKRTHEANFYAPFNPIMNNPIEDTSEIVLLPEFDETNREIYFNQFIGHTSIPLPLGYRVDVYDASDEWIRTFQVESEIRNNMQLLFRGKLLDAPNGQFVVRLNEKWDGEQQVDFN</sequence>
<organism evidence="1 2">
    <name type="scientific">Sphingobacterium arenae</name>
    <dbReference type="NCBI Taxonomy" id="1280598"/>
    <lineage>
        <taxon>Bacteria</taxon>
        <taxon>Pseudomonadati</taxon>
        <taxon>Bacteroidota</taxon>
        <taxon>Sphingobacteriia</taxon>
        <taxon>Sphingobacteriales</taxon>
        <taxon>Sphingobacteriaceae</taxon>
        <taxon>Sphingobacterium</taxon>
    </lineage>
</organism>
<dbReference type="Proteomes" id="UP000606494">
    <property type="component" value="Unassembled WGS sequence"/>
</dbReference>
<comment type="caution">
    <text evidence="1">The sequence shown here is derived from an EMBL/GenBank/DDBJ whole genome shotgun (WGS) entry which is preliminary data.</text>
</comment>